<dbReference type="RefSeq" id="WP_205292245.1">
    <property type="nucleotide sequence ID" value="NZ_CP074406.1"/>
</dbReference>
<keyword evidence="3" id="KW-1185">Reference proteome</keyword>
<dbReference type="AlphaFoldDB" id="A0A939BZ38"/>
<accession>A0A939BZ38</accession>
<sequence length="452" mass="47654">MRATTEARQAFADDMFLRRHRGLGAPVINQLVWCFERAPEEDAVRALNAALARGALARRARAAVLPAARGRWVADPVEPPLEVTATPLTTDGLRDWVEACGRVPLDPRSPGDGWRLSLARLDDGGAVLSLVVPHAVADGSAMVDAVVRAGAGRPLELPAETPRLLRPLADARDVAGQLGEVARWAAPGLRRMRKRLGGGPVETPAPAPAPPAPPAPRQLPAEGAGWQPSWLVAEVDAAAVQALATTLGGSVNAWFAAASAGLVRRTGRFTETDVPVALPVSGRGSEDLRGNATRIARVRLEDRALRESRLDLVKKQCRTAYADLEHAREPLPLALVQMLPDAAVRRLPPAPAAAALASNVGVLPPEFTTIGGVGARRVMALVHQQQLTVEEAAATGGGLITFLVGAGQRLSLTVAAFDPFAVSDAAALREIVQAELAHWQSLAGTDLGVRLW</sequence>
<evidence type="ECO:0000256" key="1">
    <source>
        <dbReference type="SAM" id="MobiDB-lite"/>
    </source>
</evidence>
<organism evidence="2 3">
    <name type="scientific">Nocardioides faecalis</name>
    <dbReference type="NCBI Taxonomy" id="2803858"/>
    <lineage>
        <taxon>Bacteria</taxon>
        <taxon>Bacillati</taxon>
        <taxon>Actinomycetota</taxon>
        <taxon>Actinomycetes</taxon>
        <taxon>Propionibacteriales</taxon>
        <taxon>Nocardioidaceae</taxon>
        <taxon>Nocardioides</taxon>
    </lineage>
</organism>
<evidence type="ECO:0008006" key="4">
    <source>
        <dbReference type="Google" id="ProtNLM"/>
    </source>
</evidence>
<gene>
    <name evidence="2" type="ORF">JK386_13595</name>
</gene>
<evidence type="ECO:0000313" key="3">
    <source>
        <dbReference type="Proteomes" id="UP000663791"/>
    </source>
</evidence>
<dbReference type="Proteomes" id="UP000663791">
    <property type="component" value="Unassembled WGS sequence"/>
</dbReference>
<feature type="compositionally biased region" description="Pro residues" evidence="1">
    <location>
        <begin position="203"/>
        <end position="217"/>
    </location>
</feature>
<dbReference type="EMBL" id="JAERTX010000012">
    <property type="protein sequence ID" value="MBM9460933.1"/>
    <property type="molecule type" value="Genomic_DNA"/>
</dbReference>
<dbReference type="Gene3D" id="3.30.559.30">
    <property type="entry name" value="Nonribosomal peptide synthetase, condensation domain"/>
    <property type="match status" value="1"/>
</dbReference>
<dbReference type="SUPFAM" id="SSF52777">
    <property type="entry name" value="CoA-dependent acyltransferases"/>
    <property type="match status" value="2"/>
</dbReference>
<protein>
    <recommendedName>
        <fullName evidence="4">Condensation domain-containing protein</fullName>
    </recommendedName>
</protein>
<dbReference type="Gene3D" id="3.30.559.10">
    <property type="entry name" value="Chloramphenicol acetyltransferase-like domain"/>
    <property type="match status" value="1"/>
</dbReference>
<feature type="region of interest" description="Disordered" evidence="1">
    <location>
        <begin position="194"/>
        <end position="223"/>
    </location>
</feature>
<dbReference type="InterPro" id="IPR023213">
    <property type="entry name" value="CAT-like_dom_sf"/>
</dbReference>
<comment type="caution">
    <text evidence="2">The sequence shown here is derived from an EMBL/GenBank/DDBJ whole genome shotgun (WGS) entry which is preliminary data.</text>
</comment>
<evidence type="ECO:0000313" key="2">
    <source>
        <dbReference type="EMBL" id="MBM9460933.1"/>
    </source>
</evidence>
<reference evidence="2" key="1">
    <citation type="submission" date="2021-01" db="EMBL/GenBank/DDBJ databases">
        <title>Novel species in genus Nocardioides.</title>
        <authorList>
            <person name="Zhang G."/>
        </authorList>
    </citation>
    <scope>NUCLEOTIDE SEQUENCE</scope>
    <source>
        <strain evidence="2">Zg-536</strain>
    </source>
</reference>
<name>A0A939BZ38_9ACTN</name>
<proteinExistence type="predicted"/>